<dbReference type="Proteomes" id="UP001596333">
    <property type="component" value="Unassembled WGS sequence"/>
</dbReference>
<accession>A0ABD5UEC5</accession>
<sequence length="72" mass="7975">MLTPIAFLAHSIGALWGVVSPVTTFEVTEKVTPDAIERVHDSMESGALHEHDGSERLMREEGQAFTFDVFDD</sequence>
<gene>
    <name evidence="1" type="ORF">ACFQEY_02050</name>
</gene>
<keyword evidence="2" id="KW-1185">Reference proteome</keyword>
<dbReference type="RefSeq" id="WP_379764306.1">
    <property type="nucleotide sequence ID" value="NZ_JBHSXI010000001.1"/>
</dbReference>
<protein>
    <submittedName>
        <fullName evidence="1">Uncharacterized protein</fullName>
    </submittedName>
</protein>
<evidence type="ECO:0000313" key="1">
    <source>
        <dbReference type="EMBL" id="MFC6887840.1"/>
    </source>
</evidence>
<reference evidence="1 2" key="1">
    <citation type="journal article" date="2019" name="Int. J. Syst. Evol. Microbiol.">
        <title>The Global Catalogue of Microorganisms (GCM) 10K type strain sequencing project: providing services to taxonomists for standard genome sequencing and annotation.</title>
        <authorList>
            <consortium name="The Broad Institute Genomics Platform"/>
            <consortium name="The Broad Institute Genome Sequencing Center for Infectious Disease"/>
            <person name="Wu L."/>
            <person name="Ma J."/>
        </authorList>
    </citation>
    <scope>NUCLEOTIDE SEQUENCE [LARGE SCALE GENOMIC DNA]</scope>
    <source>
        <strain evidence="1 2">Y73</strain>
    </source>
</reference>
<dbReference type="EMBL" id="JBHSXI010000001">
    <property type="protein sequence ID" value="MFC6887840.1"/>
    <property type="molecule type" value="Genomic_DNA"/>
</dbReference>
<evidence type="ECO:0000313" key="2">
    <source>
        <dbReference type="Proteomes" id="UP001596333"/>
    </source>
</evidence>
<comment type="caution">
    <text evidence="1">The sequence shown here is derived from an EMBL/GenBank/DDBJ whole genome shotgun (WGS) entry which is preliminary data.</text>
</comment>
<organism evidence="1 2">
    <name type="scientific">Halorubrum trueperi</name>
    <dbReference type="NCBI Taxonomy" id="2004704"/>
    <lineage>
        <taxon>Archaea</taxon>
        <taxon>Methanobacteriati</taxon>
        <taxon>Methanobacteriota</taxon>
        <taxon>Stenosarchaea group</taxon>
        <taxon>Halobacteria</taxon>
        <taxon>Halobacteriales</taxon>
        <taxon>Haloferacaceae</taxon>
        <taxon>Halorubrum</taxon>
    </lineage>
</organism>
<dbReference type="AlphaFoldDB" id="A0ABD5UEC5"/>
<proteinExistence type="predicted"/>
<name>A0ABD5UEC5_9EURY</name>